<sequence>MKVLKISREIKTAILVLGAIALFIWGYSFLKGRNLFDNSTRYYVEYDNVEGLTMSSTVTINGLVVGKVSKIELDNATGKLKVELLMTQKIDISKNSIAKIYSPGLLGAKGVMIDPMFGDTNYAESGQTLKGEVVKDMTEKLASQIEPLQVKIEEALANLNKMLASVNNIMDENTQASLKSAVNQLDGTLAGANQLMSSTNKLVASTQPKLDGTLTNLNTMSSNFASLSADLKTLDIKSTFSNLDNATASMDKMMSDIQSGKGSVGKLLKDEQLYSNLEGASKELEGLLRDLKENPKRYVHFSLFGKKATPYQETKEEVKEVRE</sequence>
<dbReference type="PANTHER" id="PTHR33371">
    <property type="entry name" value="INTERMEMBRANE PHOSPHOLIPID TRANSPORT SYSTEM BINDING PROTEIN MLAD-RELATED"/>
    <property type="match status" value="1"/>
</dbReference>
<dbReference type="Proteomes" id="UP000183077">
    <property type="component" value="Unassembled WGS sequence"/>
</dbReference>
<keyword evidence="1" id="KW-0472">Membrane</keyword>
<keyword evidence="1" id="KW-0812">Transmembrane</keyword>
<accession>A0A1H6V1U7</accession>
<name>A0A1H6V1U7_9FLAO</name>
<feature type="domain" description="Mce/MlaD" evidence="2">
    <location>
        <begin position="39"/>
        <end position="115"/>
    </location>
</feature>
<evidence type="ECO:0000256" key="1">
    <source>
        <dbReference type="SAM" id="Phobius"/>
    </source>
</evidence>
<dbReference type="EMBL" id="FNYS01000007">
    <property type="protein sequence ID" value="SEI94590.1"/>
    <property type="molecule type" value="Genomic_DNA"/>
</dbReference>
<proteinExistence type="predicted"/>
<keyword evidence="1" id="KW-1133">Transmembrane helix</keyword>
<dbReference type="Pfam" id="PF02470">
    <property type="entry name" value="MlaD"/>
    <property type="match status" value="1"/>
</dbReference>
<dbReference type="GeneID" id="82257106"/>
<evidence type="ECO:0000313" key="4">
    <source>
        <dbReference type="Proteomes" id="UP000183077"/>
    </source>
</evidence>
<dbReference type="PANTHER" id="PTHR33371:SF4">
    <property type="entry name" value="INTERMEMBRANE PHOSPHOLIPID TRANSPORT SYSTEM BINDING PROTEIN MLAD"/>
    <property type="match status" value="1"/>
</dbReference>
<protein>
    <submittedName>
        <fullName evidence="3">Phospholipid/cholesterol/gamma-HCH transport system substrate-binding protein</fullName>
    </submittedName>
</protein>
<evidence type="ECO:0000259" key="2">
    <source>
        <dbReference type="Pfam" id="PF02470"/>
    </source>
</evidence>
<dbReference type="InterPro" id="IPR003399">
    <property type="entry name" value="Mce/MlaD"/>
</dbReference>
<gene>
    <name evidence="3" type="ORF">SAMN04488018_107123</name>
</gene>
<feature type="transmembrane region" description="Helical" evidence="1">
    <location>
        <begin position="12"/>
        <end position="30"/>
    </location>
</feature>
<reference evidence="3 4" key="1">
    <citation type="submission" date="2016-10" db="EMBL/GenBank/DDBJ databases">
        <authorList>
            <person name="de Groot N.N."/>
        </authorList>
    </citation>
    <scope>NUCLEOTIDE SEQUENCE [LARGE SCALE GENOMIC DNA]</scope>
    <source>
        <strain evidence="3 4">DSM 23048</strain>
    </source>
</reference>
<dbReference type="InterPro" id="IPR052336">
    <property type="entry name" value="MlaD_Phospholipid_Transporter"/>
</dbReference>
<organism evidence="3 4">
    <name type="scientific">Myroides marinus</name>
    <dbReference type="NCBI Taxonomy" id="703342"/>
    <lineage>
        <taxon>Bacteria</taxon>
        <taxon>Pseudomonadati</taxon>
        <taxon>Bacteroidota</taxon>
        <taxon>Flavobacteriia</taxon>
        <taxon>Flavobacteriales</taxon>
        <taxon>Flavobacteriaceae</taxon>
        <taxon>Myroides</taxon>
    </lineage>
</organism>
<dbReference type="AlphaFoldDB" id="A0A1H6V1U7"/>
<dbReference type="RefSeq" id="WP_240485469.1">
    <property type="nucleotide sequence ID" value="NZ_FNYS01000007.1"/>
</dbReference>
<evidence type="ECO:0000313" key="3">
    <source>
        <dbReference type="EMBL" id="SEI94590.1"/>
    </source>
</evidence>